<dbReference type="Proteomes" id="UP000444721">
    <property type="component" value="Unassembled WGS sequence"/>
</dbReference>
<gene>
    <name evidence="2" type="ORF">FDP41_009524</name>
</gene>
<protein>
    <submittedName>
        <fullName evidence="2">Uncharacterized protein</fullName>
    </submittedName>
</protein>
<sequence length="750" mass="84228">MTAHSQSSSLPSLSSSHRPTITTTASTTTCRRSDSIISSSQQEPPLSYPFYFCQLFSTLPTRGISCLSTENLSSSTTTTTKNHEWQPSTIYLKISDQRNSSETTAQENEDHLSSTITNKQFHSSTTPPPQKIPIRIPVNNNQHLNKMVDASPQRLNRAFPILNPKISTLQNAFQHVPNPTPVTLSASLIQSLTSFVSSPSFLLPRPFHHVKKSSNLNSDQSITCPTFQLSHPLPWKGSNGGYCCVICSMLAKKIMFSPPQDFSQLLKRKKGHSEKGVITERVLKKIVEMYGEQFSNLLGGRMCDRHVSQICCGLSDSHELNKNSVSTMPSLVTMIPSTTSSGDRNNSQPRSCMKKKNSSSQTSTLSLDEESSEDAHSSSFEDFHLEENGNLSNSTPKKIRERTKSQQQHLLDSPKRISTRRQQKQELLCNYKRLIEEEKCHHDNDDEDDESTLGFMKVNEDEKTDDENTFTLKPLMNNTPTTTTITTNTTTNTTGDKNVTTESSITTSPRPPRRFIRRRRNGTSTTTGTSVVLQRREIPLHEDAFSIVVVTESSGSSSVNRNNDNNKNGNSHSLSNMLSGGSTADDSSSSSNHSSDNLKQESEMSQQDRMYLDFLEYDESLDWNNSQQESQNEIVQAHARNHFQQTKQPISYSPIHRSTSSTTFESSFSKTLMDESKENSFSVLVSLMEKLVNQEEETANQQVVGTEQNTCEESRQGSVSFSNIHETSLVREEDETLQPHRRVKRRFFKK</sequence>
<feature type="region of interest" description="Disordered" evidence="1">
    <location>
        <begin position="552"/>
        <end position="606"/>
    </location>
</feature>
<comment type="caution">
    <text evidence="2">The sequence shown here is derived from an EMBL/GenBank/DDBJ whole genome shotgun (WGS) entry which is preliminary data.</text>
</comment>
<dbReference type="AlphaFoldDB" id="A0A6A5BC02"/>
<feature type="compositionally biased region" description="Polar residues" evidence="1">
    <location>
        <begin position="113"/>
        <end position="125"/>
    </location>
</feature>
<dbReference type="EMBL" id="VFQX01000070">
    <property type="protein sequence ID" value="KAF0972216.1"/>
    <property type="molecule type" value="Genomic_DNA"/>
</dbReference>
<feature type="region of interest" description="Disordered" evidence="1">
    <location>
        <begin position="1"/>
        <end position="42"/>
    </location>
</feature>
<reference evidence="2 3" key="1">
    <citation type="journal article" date="2019" name="Sci. Rep.">
        <title>Nanopore sequencing improves the draft genome of the human pathogenic amoeba Naegleria fowleri.</title>
        <authorList>
            <person name="Liechti N."/>
            <person name="Schurch N."/>
            <person name="Bruggmann R."/>
            <person name="Wittwer M."/>
        </authorList>
    </citation>
    <scope>NUCLEOTIDE SEQUENCE [LARGE SCALE GENOMIC DNA]</scope>
    <source>
        <strain evidence="2 3">ATCC 30894</strain>
    </source>
</reference>
<feature type="compositionally biased region" description="Low complexity" evidence="1">
    <location>
        <begin position="1"/>
        <end position="40"/>
    </location>
</feature>
<dbReference type="VEuPathDB" id="AmoebaDB:NfTy_062760"/>
<accession>A0A6A5BC02</accession>
<evidence type="ECO:0000256" key="1">
    <source>
        <dbReference type="SAM" id="MobiDB-lite"/>
    </source>
</evidence>
<feature type="compositionally biased region" description="Low complexity" evidence="1">
    <location>
        <begin position="477"/>
        <end position="508"/>
    </location>
</feature>
<feature type="compositionally biased region" description="Polar residues" evidence="1">
    <location>
        <begin position="97"/>
        <end position="106"/>
    </location>
</feature>
<dbReference type="VEuPathDB" id="AmoebaDB:FDP41_009524"/>
<organism evidence="2 3">
    <name type="scientific">Naegleria fowleri</name>
    <name type="common">Brain eating amoeba</name>
    <dbReference type="NCBI Taxonomy" id="5763"/>
    <lineage>
        <taxon>Eukaryota</taxon>
        <taxon>Discoba</taxon>
        <taxon>Heterolobosea</taxon>
        <taxon>Tetramitia</taxon>
        <taxon>Eutetramitia</taxon>
        <taxon>Vahlkampfiidae</taxon>
        <taxon>Naegleria</taxon>
    </lineage>
</organism>
<feature type="region of interest" description="Disordered" evidence="1">
    <location>
        <begin position="97"/>
        <end position="133"/>
    </location>
</feature>
<keyword evidence="3" id="KW-1185">Reference proteome</keyword>
<feature type="region of interest" description="Disordered" evidence="1">
    <location>
        <begin position="470"/>
        <end position="529"/>
    </location>
</feature>
<feature type="region of interest" description="Disordered" evidence="1">
    <location>
        <begin position="700"/>
        <end position="719"/>
    </location>
</feature>
<evidence type="ECO:0000313" key="3">
    <source>
        <dbReference type="Proteomes" id="UP000444721"/>
    </source>
</evidence>
<proteinExistence type="predicted"/>
<dbReference type="OMA" id="NDIDSNC"/>
<feature type="compositionally biased region" description="Basic residues" evidence="1">
    <location>
        <begin position="511"/>
        <end position="521"/>
    </location>
</feature>
<evidence type="ECO:0000313" key="2">
    <source>
        <dbReference type="EMBL" id="KAF0972216.1"/>
    </source>
</evidence>
<dbReference type="OrthoDB" id="10622345at2759"/>
<dbReference type="GeneID" id="68116740"/>
<feature type="region of interest" description="Disordered" evidence="1">
    <location>
        <begin position="333"/>
        <end position="422"/>
    </location>
</feature>
<feature type="compositionally biased region" description="Low complexity" evidence="1">
    <location>
        <begin position="553"/>
        <end position="595"/>
    </location>
</feature>
<feature type="compositionally biased region" description="Basic and acidic residues" evidence="1">
    <location>
        <begin position="373"/>
        <end position="387"/>
    </location>
</feature>
<dbReference type="RefSeq" id="XP_044556931.1">
    <property type="nucleotide sequence ID" value="XM_044713492.1"/>
</dbReference>
<feature type="compositionally biased region" description="Polar residues" evidence="1">
    <location>
        <begin position="333"/>
        <end position="350"/>
    </location>
</feature>
<name>A0A6A5BC02_NAEFO</name>